<reference evidence="1 2" key="1">
    <citation type="journal article" date="2015" name="Stand. Genomic Sci.">
        <title>Genomic information of the arsenic-resistant bacterium Lysobacter arseniciresistens type strain ZS79(T) and comparison of Lysobacter draft genomes.</title>
        <authorList>
            <person name="Liu L."/>
            <person name="Zhang S."/>
            <person name="Luo M."/>
            <person name="Wang G."/>
        </authorList>
    </citation>
    <scope>NUCLEOTIDE SEQUENCE [LARGE SCALE GENOMIC DNA]</scope>
    <source>
        <strain evidence="1 2">ZS79</strain>
    </source>
</reference>
<sequence length="75" mass="8677">MPDPDYSDIAFDERAHDDDDEAAEYLVEQHGTDLIVSLHIGDIEQGQLLLDRFQLFDYLDEFLDRGGMLRMEQSS</sequence>
<dbReference type="AlphaFoldDB" id="A0A0A0F543"/>
<dbReference type="RefSeq" id="WP_036206911.1">
    <property type="nucleotide sequence ID" value="NZ_AVPT01000002.1"/>
</dbReference>
<protein>
    <submittedName>
        <fullName evidence="1">Uncharacterized protein</fullName>
    </submittedName>
</protein>
<name>A0A0A0F543_9GAMM</name>
<proteinExistence type="predicted"/>
<evidence type="ECO:0000313" key="2">
    <source>
        <dbReference type="Proteomes" id="UP000029989"/>
    </source>
</evidence>
<keyword evidence="2" id="KW-1185">Reference proteome</keyword>
<dbReference type="Proteomes" id="UP000029989">
    <property type="component" value="Unassembled WGS sequence"/>
</dbReference>
<accession>A0A0A0F543</accession>
<dbReference type="EMBL" id="AVPT01000002">
    <property type="protein sequence ID" value="KGM57488.1"/>
    <property type="molecule type" value="Genomic_DNA"/>
</dbReference>
<evidence type="ECO:0000313" key="1">
    <source>
        <dbReference type="EMBL" id="KGM57488.1"/>
    </source>
</evidence>
<organism evidence="1 2">
    <name type="scientific">Lysobacter arseniciresistens ZS79</name>
    <dbReference type="NCBI Taxonomy" id="913325"/>
    <lineage>
        <taxon>Bacteria</taxon>
        <taxon>Pseudomonadati</taxon>
        <taxon>Pseudomonadota</taxon>
        <taxon>Gammaproteobacteria</taxon>
        <taxon>Lysobacterales</taxon>
        <taxon>Lysobacteraceae</taxon>
        <taxon>Novilysobacter</taxon>
    </lineage>
</organism>
<gene>
    <name evidence="1" type="ORF">N799_05335</name>
</gene>
<comment type="caution">
    <text evidence="1">The sequence shown here is derived from an EMBL/GenBank/DDBJ whole genome shotgun (WGS) entry which is preliminary data.</text>
</comment>